<dbReference type="InterPro" id="IPR001163">
    <property type="entry name" value="Sm_dom_euk/arc"/>
</dbReference>
<proteinExistence type="predicted"/>
<evidence type="ECO:0000313" key="3">
    <source>
        <dbReference type="EMBL" id="KAK4192806.1"/>
    </source>
</evidence>
<evidence type="ECO:0000259" key="2">
    <source>
        <dbReference type="SMART" id="SM00651"/>
    </source>
</evidence>
<evidence type="ECO:0000256" key="1">
    <source>
        <dbReference type="SAM" id="MobiDB-lite"/>
    </source>
</evidence>
<dbReference type="Gene3D" id="2.30.30.100">
    <property type="match status" value="1"/>
</dbReference>
<comment type="caution">
    <text evidence="3">The sequence shown here is derived from an EMBL/GenBank/DDBJ whole genome shotgun (WGS) entry which is preliminary data.</text>
</comment>
<reference evidence="3" key="1">
    <citation type="journal article" date="2023" name="Mol. Phylogenet. Evol.">
        <title>Genome-scale phylogeny and comparative genomics of the fungal order Sordariales.</title>
        <authorList>
            <person name="Hensen N."/>
            <person name="Bonometti L."/>
            <person name="Westerberg I."/>
            <person name="Brannstrom I.O."/>
            <person name="Guillou S."/>
            <person name="Cros-Aarteil S."/>
            <person name="Calhoun S."/>
            <person name="Haridas S."/>
            <person name="Kuo A."/>
            <person name="Mondo S."/>
            <person name="Pangilinan J."/>
            <person name="Riley R."/>
            <person name="LaButti K."/>
            <person name="Andreopoulos B."/>
            <person name="Lipzen A."/>
            <person name="Chen C."/>
            <person name="Yan M."/>
            <person name="Daum C."/>
            <person name="Ng V."/>
            <person name="Clum A."/>
            <person name="Steindorff A."/>
            <person name="Ohm R.A."/>
            <person name="Martin F."/>
            <person name="Silar P."/>
            <person name="Natvig D.O."/>
            <person name="Lalanne C."/>
            <person name="Gautier V."/>
            <person name="Ament-Velasquez S.L."/>
            <person name="Kruys A."/>
            <person name="Hutchinson M.I."/>
            <person name="Powell A.J."/>
            <person name="Barry K."/>
            <person name="Miller A.N."/>
            <person name="Grigoriev I.V."/>
            <person name="Debuchy R."/>
            <person name="Gladieux P."/>
            <person name="Hiltunen Thoren M."/>
            <person name="Johannesson H."/>
        </authorList>
    </citation>
    <scope>NUCLEOTIDE SEQUENCE</scope>
    <source>
        <strain evidence="3">PSN309</strain>
    </source>
</reference>
<evidence type="ECO:0000313" key="4">
    <source>
        <dbReference type="Proteomes" id="UP001302126"/>
    </source>
</evidence>
<dbReference type="Pfam" id="PF01423">
    <property type="entry name" value="LSM"/>
    <property type="match status" value="1"/>
</dbReference>
<dbReference type="EMBL" id="MU864353">
    <property type="protein sequence ID" value="KAK4192806.1"/>
    <property type="molecule type" value="Genomic_DNA"/>
</dbReference>
<feature type="compositionally biased region" description="Basic and acidic residues" evidence="1">
    <location>
        <begin position="174"/>
        <end position="185"/>
    </location>
</feature>
<dbReference type="SMART" id="SM00651">
    <property type="entry name" value="Sm"/>
    <property type="match status" value="1"/>
</dbReference>
<accession>A0AAN6X384</accession>
<keyword evidence="4" id="KW-1185">Reference proteome</keyword>
<name>A0AAN6X384_9PEZI</name>
<dbReference type="PANTHER" id="PTHR10701:SF5">
    <property type="entry name" value="N-ALPHA-ACETYLTRANSFERASE 38, NATC AUXILIARY SUBUNIT"/>
    <property type="match status" value="1"/>
</dbReference>
<dbReference type="GO" id="GO:0031417">
    <property type="term" value="C:NatC complex"/>
    <property type="evidence" value="ECO:0007669"/>
    <property type="project" value="InterPro"/>
</dbReference>
<organism evidence="3 4">
    <name type="scientific">Podospora australis</name>
    <dbReference type="NCBI Taxonomy" id="1536484"/>
    <lineage>
        <taxon>Eukaryota</taxon>
        <taxon>Fungi</taxon>
        <taxon>Dikarya</taxon>
        <taxon>Ascomycota</taxon>
        <taxon>Pezizomycotina</taxon>
        <taxon>Sordariomycetes</taxon>
        <taxon>Sordariomycetidae</taxon>
        <taxon>Sordariales</taxon>
        <taxon>Podosporaceae</taxon>
        <taxon>Podospora</taxon>
    </lineage>
</organism>
<protein>
    <recommendedName>
        <fullName evidence="2">Sm domain-containing protein</fullName>
    </recommendedName>
</protein>
<feature type="region of interest" description="Disordered" evidence="1">
    <location>
        <begin position="115"/>
        <end position="134"/>
    </location>
</feature>
<dbReference type="AlphaFoldDB" id="A0AAN6X384"/>
<sequence length="202" mass="22163">MHLFDNYISSSPPPTEQQRTNTAYFAAKRRNNLPIMDYDALPTPSTKAEANDFLQTLLNKNLRVTTTDGRMFWGSFKCTDPESNLILRHTYEYRPPTSQQIAEAKTSAAFSSEGLISGDGSRNSNSGISQKVGGGSKVKIDMTSRYLGLVAVPGKHIARIEVEEFSSQLKRKRKEGDTASKESGKQPDAALEALRAGVPTSC</sequence>
<dbReference type="SUPFAM" id="SSF50182">
    <property type="entry name" value="Sm-like ribonucleoproteins"/>
    <property type="match status" value="1"/>
</dbReference>
<gene>
    <name evidence="3" type="ORF">QBC35DRAFT_483443</name>
</gene>
<feature type="region of interest" description="Disordered" evidence="1">
    <location>
        <begin position="1"/>
        <end position="20"/>
    </location>
</feature>
<dbReference type="Proteomes" id="UP001302126">
    <property type="component" value="Unassembled WGS sequence"/>
</dbReference>
<feature type="domain" description="Sm" evidence="2">
    <location>
        <begin position="52"/>
        <end position="162"/>
    </location>
</feature>
<feature type="region of interest" description="Disordered" evidence="1">
    <location>
        <begin position="166"/>
        <end position="202"/>
    </location>
</feature>
<dbReference type="PANTHER" id="PTHR10701">
    <property type="entry name" value="SMALL NUCLEAR RIBONUCLEOPROTEIN-ASSOCIATED PROTEIN B AND N"/>
    <property type="match status" value="1"/>
</dbReference>
<dbReference type="CDD" id="cd06168">
    <property type="entry name" value="LSMD1"/>
    <property type="match status" value="1"/>
</dbReference>
<dbReference type="InterPro" id="IPR010920">
    <property type="entry name" value="LSM_dom_sf"/>
</dbReference>
<reference evidence="3" key="2">
    <citation type="submission" date="2023-05" db="EMBL/GenBank/DDBJ databases">
        <authorList>
            <consortium name="Lawrence Berkeley National Laboratory"/>
            <person name="Steindorff A."/>
            <person name="Hensen N."/>
            <person name="Bonometti L."/>
            <person name="Westerberg I."/>
            <person name="Brannstrom I.O."/>
            <person name="Guillou S."/>
            <person name="Cros-Aarteil S."/>
            <person name="Calhoun S."/>
            <person name="Haridas S."/>
            <person name="Kuo A."/>
            <person name="Mondo S."/>
            <person name="Pangilinan J."/>
            <person name="Riley R."/>
            <person name="Labutti K."/>
            <person name="Andreopoulos B."/>
            <person name="Lipzen A."/>
            <person name="Chen C."/>
            <person name="Yanf M."/>
            <person name="Daum C."/>
            <person name="Ng V."/>
            <person name="Clum A."/>
            <person name="Ohm R."/>
            <person name="Martin F."/>
            <person name="Silar P."/>
            <person name="Natvig D."/>
            <person name="Lalanne C."/>
            <person name="Gautier V."/>
            <person name="Ament-Velasquez S.L."/>
            <person name="Kruys A."/>
            <person name="Hutchinson M.I."/>
            <person name="Powell A.J."/>
            <person name="Barry K."/>
            <person name="Miller A.N."/>
            <person name="Grigoriev I.V."/>
            <person name="Debuchy R."/>
            <person name="Gladieux P."/>
            <person name="Thoren M.H."/>
            <person name="Johannesson H."/>
        </authorList>
    </citation>
    <scope>NUCLEOTIDE SEQUENCE</scope>
    <source>
        <strain evidence="3">PSN309</strain>
    </source>
</reference>
<dbReference type="InterPro" id="IPR050914">
    <property type="entry name" value="snRNP_SmB/NAA38-like"/>
</dbReference>
<feature type="compositionally biased region" description="Polar residues" evidence="1">
    <location>
        <begin position="120"/>
        <end position="129"/>
    </location>
</feature>
<dbReference type="InterPro" id="IPR034110">
    <property type="entry name" value="LSMD1_Sm"/>
</dbReference>